<reference evidence="1" key="1">
    <citation type="submission" date="2023-11" db="EMBL/GenBank/DDBJ databases">
        <authorList>
            <person name="Poullet M."/>
        </authorList>
    </citation>
    <scope>NUCLEOTIDE SEQUENCE</scope>
    <source>
        <strain evidence="1">E1834</strain>
    </source>
</reference>
<evidence type="ECO:0000313" key="1">
    <source>
        <dbReference type="EMBL" id="CAK5072134.1"/>
    </source>
</evidence>
<keyword evidence="2" id="KW-1185">Reference proteome</keyword>
<sequence length="122" mass="14740">MYAEPGDWDSTDGIWKQGSKKYKNNLKYLRNDIERLDEYWKKVIPEMYRDMYEENEIQLNKSLPSIKHLFKKINYHFINYHKLGNFRDYPKTDKIVHIGGIVVEDKKILTQEKAEENEVIVK</sequence>
<gene>
    <name evidence="1" type="ORF">MENTE1834_LOCUS19105</name>
</gene>
<name>A0ACB0Z1B9_MELEN</name>
<organism evidence="1 2">
    <name type="scientific">Meloidogyne enterolobii</name>
    <name type="common">Root-knot nematode worm</name>
    <name type="synonym">Meloidogyne mayaguensis</name>
    <dbReference type="NCBI Taxonomy" id="390850"/>
    <lineage>
        <taxon>Eukaryota</taxon>
        <taxon>Metazoa</taxon>
        <taxon>Ecdysozoa</taxon>
        <taxon>Nematoda</taxon>
        <taxon>Chromadorea</taxon>
        <taxon>Rhabditida</taxon>
        <taxon>Tylenchina</taxon>
        <taxon>Tylenchomorpha</taxon>
        <taxon>Tylenchoidea</taxon>
        <taxon>Meloidogynidae</taxon>
        <taxon>Meloidogyninae</taxon>
        <taxon>Meloidogyne</taxon>
    </lineage>
</organism>
<comment type="caution">
    <text evidence="1">The sequence shown here is derived from an EMBL/GenBank/DDBJ whole genome shotgun (WGS) entry which is preliminary data.</text>
</comment>
<protein>
    <submittedName>
        <fullName evidence="1">Uncharacterized protein</fullName>
    </submittedName>
</protein>
<dbReference type="Proteomes" id="UP001497535">
    <property type="component" value="Unassembled WGS sequence"/>
</dbReference>
<proteinExistence type="predicted"/>
<accession>A0ACB0Z1B9</accession>
<dbReference type="EMBL" id="CAVMJV010000022">
    <property type="protein sequence ID" value="CAK5072134.1"/>
    <property type="molecule type" value="Genomic_DNA"/>
</dbReference>
<evidence type="ECO:0000313" key="2">
    <source>
        <dbReference type="Proteomes" id="UP001497535"/>
    </source>
</evidence>